<name>A0A0F8WEZ3_9ZZZZ</name>
<accession>A0A0F8WEZ3</accession>
<dbReference type="AlphaFoldDB" id="A0A0F8WEZ3"/>
<sequence length="50" mass="6185">MKPNIRIHSHPKMEEVKDLDKNHVIIDKELYFELLRRYGSYLFLKEEVRI</sequence>
<gene>
    <name evidence="1" type="ORF">LCGC14_3075160</name>
</gene>
<reference evidence="1" key="1">
    <citation type="journal article" date="2015" name="Nature">
        <title>Complex archaea that bridge the gap between prokaryotes and eukaryotes.</title>
        <authorList>
            <person name="Spang A."/>
            <person name="Saw J.H."/>
            <person name="Jorgensen S.L."/>
            <person name="Zaremba-Niedzwiedzka K."/>
            <person name="Martijn J."/>
            <person name="Lind A.E."/>
            <person name="van Eijk R."/>
            <person name="Schleper C."/>
            <person name="Guy L."/>
            <person name="Ettema T.J."/>
        </authorList>
    </citation>
    <scope>NUCLEOTIDE SEQUENCE</scope>
</reference>
<organism evidence="1">
    <name type="scientific">marine sediment metagenome</name>
    <dbReference type="NCBI Taxonomy" id="412755"/>
    <lineage>
        <taxon>unclassified sequences</taxon>
        <taxon>metagenomes</taxon>
        <taxon>ecological metagenomes</taxon>
    </lineage>
</organism>
<comment type="caution">
    <text evidence="1">The sequence shown here is derived from an EMBL/GenBank/DDBJ whole genome shotgun (WGS) entry which is preliminary data.</text>
</comment>
<proteinExistence type="predicted"/>
<evidence type="ECO:0000313" key="1">
    <source>
        <dbReference type="EMBL" id="KKK55377.1"/>
    </source>
</evidence>
<protein>
    <submittedName>
        <fullName evidence="1">Uncharacterized protein</fullName>
    </submittedName>
</protein>
<dbReference type="EMBL" id="LAZR01065518">
    <property type="protein sequence ID" value="KKK55377.1"/>
    <property type="molecule type" value="Genomic_DNA"/>
</dbReference>